<sequence>MASFFRTLTSCWVSRASEAEGLQLTLSWLKNPGAENMERMMSAGRYAQVRRRRSFDDLASTSQPQPQPSTQASQPLPARDTPLPGCFNGLQSCPPMETAHTFVPLHSGPKALPPPPPPPPPPPSDEVTEKDLPVPFPAAADEECEEYSFDSDEPPTIHIAIPAICVTAKITQHHLGRGSKVQQPQPRRARYHDARGAPHPRSLGRPPQLKRDVVTVSVLDTNHNYSRACATGGPHYFSPQGQVSLSQLKRYLFLPESTPSSTLLLNLLRRWPKVRTVLPKQRPRLAEQINALNWWGVQFEVEGWEDRVVIEAWMAGRGKWGLFAQC</sequence>
<keyword evidence="3" id="KW-1185">Reference proteome</keyword>
<name>A0AAV9I445_9PEZI</name>
<feature type="region of interest" description="Disordered" evidence="1">
    <location>
        <begin position="175"/>
        <end position="210"/>
    </location>
</feature>
<reference evidence="2" key="1">
    <citation type="journal article" date="2023" name="Mol. Phylogenet. Evol.">
        <title>Genome-scale phylogeny and comparative genomics of the fungal order Sordariales.</title>
        <authorList>
            <person name="Hensen N."/>
            <person name="Bonometti L."/>
            <person name="Westerberg I."/>
            <person name="Brannstrom I.O."/>
            <person name="Guillou S."/>
            <person name="Cros-Aarteil S."/>
            <person name="Calhoun S."/>
            <person name="Haridas S."/>
            <person name="Kuo A."/>
            <person name="Mondo S."/>
            <person name="Pangilinan J."/>
            <person name="Riley R."/>
            <person name="LaButti K."/>
            <person name="Andreopoulos B."/>
            <person name="Lipzen A."/>
            <person name="Chen C."/>
            <person name="Yan M."/>
            <person name="Daum C."/>
            <person name="Ng V."/>
            <person name="Clum A."/>
            <person name="Steindorff A."/>
            <person name="Ohm R.A."/>
            <person name="Martin F."/>
            <person name="Silar P."/>
            <person name="Natvig D.O."/>
            <person name="Lalanne C."/>
            <person name="Gautier V."/>
            <person name="Ament-Velasquez S.L."/>
            <person name="Kruys A."/>
            <person name="Hutchinson M.I."/>
            <person name="Powell A.J."/>
            <person name="Barry K."/>
            <person name="Miller A.N."/>
            <person name="Grigoriev I.V."/>
            <person name="Debuchy R."/>
            <person name="Gladieux P."/>
            <person name="Hiltunen Thoren M."/>
            <person name="Johannesson H."/>
        </authorList>
    </citation>
    <scope>NUCLEOTIDE SEQUENCE</scope>
    <source>
        <strain evidence="2">PSN324</strain>
    </source>
</reference>
<reference evidence="2" key="2">
    <citation type="submission" date="2023-06" db="EMBL/GenBank/DDBJ databases">
        <authorList>
            <consortium name="Lawrence Berkeley National Laboratory"/>
            <person name="Mondo S.J."/>
            <person name="Hensen N."/>
            <person name="Bonometti L."/>
            <person name="Westerberg I."/>
            <person name="Brannstrom I.O."/>
            <person name="Guillou S."/>
            <person name="Cros-Aarteil S."/>
            <person name="Calhoun S."/>
            <person name="Haridas S."/>
            <person name="Kuo A."/>
            <person name="Pangilinan J."/>
            <person name="Riley R."/>
            <person name="Labutti K."/>
            <person name="Andreopoulos B."/>
            <person name="Lipzen A."/>
            <person name="Chen C."/>
            <person name="Yanf M."/>
            <person name="Daum C."/>
            <person name="Ng V."/>
            <person name="Clum A."/>
            <person name="Steindorff A."/>
            <person name="Ohm R."/>
            <person name="Martin F."/>
            <person name="Silar P."/>
            <person name="Natvig D."/>
            <person name="Lalanne C."/>
            <person name="Gautier V."/>
            <person name="Ament-Velasquez S.L."/>
            <person name="Kruys A."/>
            <person name="Hutchinson M.I."/>
            <person name="Powell A.J."/>
            <person name="Barry K."/>
            <person name="Miller A.N."/>
            <person name="Grigoriev I.V."/>
            <person name="Debuchy R."/>
            <person name="Gladieux P."/>
            <person name="Thoren M.H."/>
            <person name="Johannesson H."/>
        </authorList>
    </citation>
    <scope>NUCLEOTIDE SEQUENCE</scope>
    <source>
        <strain evidence="2">PSN324</strain>
    </source>
</reference>
<evidence type="ECO:0000313" key="3">
    <source>
        <dbReference type="Proteomes" id="UP001321749"/>
    </source>
</evidence>
<feature type="region of interest" description="Disordered" evidence="1">
    <location>
        <begin position="56"/>
        <end position="131"/>
    </location>
</feature>
<feature type="compositionally biased region" description="Low complexity" evidence="1">
    <location>
        <begin position="58"/>
        <end position="77"/>
    </location>
</feature>
<evidence type="ECO:0000256" key="1">
    <source>
        <dbReference type="SAM" id="MobiDB-lite"/>
    </source>
</evidence>
<dbReference type="AlphaFoldDB" id="A0AAV9I445"/>
<comment type="caution">
    <text evidence="2">The sequence shown here is derived from an EMBL/GenBank/DDBJ whole genome shotgun (WGS) entry which is preliminary data.</text>
</comment>
<dbReference type="EMBL" id="MU864930">
    <property type="protein sequence ID" value="KAK4466595.1"/>
    <property type="molecule type" value="Genomic_DNA"/>
</dbReference>
<evidence type="ECO:0000313" key="2">
    <source>
        <dbReference type="EMBL" id="KAK4466595.1"/>
    </source>
</evidence>
<proteinExistence type="predicted"/>
<protein>
    <submittedName>
        <fullName evidence="2">Uncharacterized protein</fullName>
    </submittedName>
</protein>
<gene>
    <name evidence="2" type="ORF">QBC42DRAFT_247317</name>
</gene>
<dbReference type="Proteomes" id="UP001321749">
    <property type="component" value="Unassembled WGS sequence"/>
</dbReference>
<accession>A0AAV9I445</accession>
<feature type="compositionally biased region" description="Pro residues" evidence="1">
    <location>
        <begin position="111"/>
        <end position="124"/>
    </location>
</feature>
<organism evidence="2 3">
    <name type="scientific">Cladorrhinum samala</name>
    <dbReference type="NCBI Taxonomy" id="585594"/>
    <lineage>
        <taxon>Eukaryota</taxon>
        <taxon>Fungi</taxon>
        <taxon>Dikarya</taxon>
        <taxon>Ascomycota</taxon>
        <taxon>Pezizomycotina</taxon>
        <taxon>Sordariomycetes</taxon>
        <taxon>Sordariomycetidae</taxon>
        <taxon>Sordariales</taxon>
        <taxon>Podosporaceae</taxon>
        <taxon>Cladorrhinum</taxon>
    </lineage>
</organism>